<dbReference type="PANTHER" id="PTHR37304:SF1">
    <property type="entry name" value="MEMBRANE PROTEIN"/>
    <property type="match status" value="1"/>
</dbReference>
<dbReference type="Pfam" id="PF04070">
    <property type="entry name" value="DUF378"/>
    <property type="match status" value="1"/>
</dbReference>
<comment type="caution">
    <text evidence="2">The sequence shown here is derived from an EMBL/GenBank/DDBJ whole genome shotgun (WGS) entry which is preliminary data.</text>
</comment>
<reference evidence="2" key="2">
    <citation type="submission" date="2021-09" db="EMBL/GenBank/DDBJ databases">
        <authorList>
            <person name="Gilroy R."/>
        </authorList>
    </citation>
    <scope>NUCLEOTIDE SEQUENCE</scope>
    <source>
        <strain evidence="2">ChiBcec21-2208</strain>
    </source>
</reference>
<protein>
    <submittedName>
        <fullName evidence="2">DUF378 domain-containing protein</fullName>
    </submittedName>
</protein>
<dbReference type="EMBL" id="DYVE01000283">
    <property type="protein sequence ID" value="HJG29159.1"/>
    <property type="molecule type" value="Genomic_DNA"/>
</dbReference>
<accession>A0A921IKY2</accession>
<reference evidence="2" key="1">
    <citation type="journal article" date="2021" name="PeerJ">
        <title>Extensive microbial diversity within the chicken gut microbiome revealed by metagenomics and culture.</title>
        <authorList>
            <person name="Gilroy R."/>
            <person name="Ravi A."/>
            <person name="Getino M."/>
            <person name="Pursley I."/>
            <person name="Horton D.L."/>
            <person name="Alikhan N.F."/>
            <person name="Baker D."/>
            <person name="Gharbi K."/>
            <person name="Hall N."/>
            <person name="Watson M."/>
            <person name="Adriaenssens E.M."/>
            <person name="Foster-Nyarko E."/>
            <person name="Jarju S."/>
            <person name="Secka A."/>
            <person name="Antonio M."/>
            <person name="Oren A."/>
            <person name="Chaudhuri R.R."/>
            <person name="La Ragione R."/>
            <person name="Hildebrand F."/>
            <person name="Pallen M.J."/>
        </authorList>
    </citation>
    <scope>NUCLEOTIDE SEQUENCE</scope>
    <source>
        <strain evidence="2">ChiBcec21-2208</strain>
    </source>
</reference>
<evidence type="ECO:0000313" key="2">
    <source>
        <dbReference type="EMBL" id="HJG29159.1"/>
    </source>
</evidence>
<evidence type="ECO:0000313" key="3">
    <source>
        <dbReference type="Proteomes" id="UP000782880"/>
    </source>
</evidence>
<proteinExistence type="predicted"/>
<organism evidence="2 3">
    <name type="scientific">Subdoligranulum variabile</name>
    <dbReference type="NCBI Taxonomy" id="214851"/>
    <lineage>
        <taxon>Bacteria</taxon>
        <taxon>Bacillati</taxon>
        <taxon>Bacillota</taxon>
        <taxon>Clostridia</taxon>
        <taxon>Eubacteriales</taxon>
        <taxon>Oscillospiraceae</taxon>
        <taxon>Subdoligranulum</taxon>
    </lineage>
</organism>
<feature type="transmembrane region" description="Helical" evidence="1">
    <location>
        <begin position="40"/>
        <end position="61"/>
    </location>
</feature>
<keyword evidence="1" id="KW-0472">Membrane</keyword>
<dbReference type="PANTHER" id="PTHR37304">
    <property type="entry name" value="MEMBRANE PROTEIN-RELATED"/>
    <property type="match status" value="1"/>
</dbReference>
<gene>
    <name evidence="2" type="ORF">K8V20_11020</name>
</gene>
<keyword evidence="1" id="KW-1133">Transmembrane helix</keyword>
<feature type="transmembrane region" description="Helical" evidence="1">
    <location>
        <begin position="7"/>
        <end position="34"/>
    </location>
</feature>
<dbReference type="Proteomes" id="UP000782880">
    <property type="component" value="Unassembled WGS sequence"/>
</dbReference>
<keyword evidence="1" id="KW-0812">Transmembrane</keyword>
<name>A0A921IKY2_9FIRM</name>
<dbReference type="AlphaFoldDB" id="A0A921IKY2"/>
<dbReference type="InterPro" id="IPR007211">
    <property type="entry name" value="DUF378"/>
</dbReference>
<evidence type="ECO:0000256" key="1">
    <source>
        <dbReference type="SAM" id="Phobius"/>
    </source>
</evidence>
<sequence length="73" mass="8015">MSMFKKLLLLLAIVGGINWGIYGIWGFNAVGWLVGGSLNWLARTIFIVVGVAALCLVPSLFMSDEPRPEPRTH</sequence>